<keyword evidence="3" id="KW-1185">Reference proteome</keyword>
<dbReference type="Proteomes" id="UP001457282">
    <property type="component" value="Unassembled WGS sequence"/>
</dbReference>
<accession>A0AAW1WE91</accession>
<feature type="region of interest" description="Disordered" evidence="1">
    <location>
        <begin position="81"/>
        <end position="123"/>
    </location>
</feature>
<dbReference type="AlphaFoldDB" id="A0AAW1WE91"/>
<evidence type="ECO:0000313" key="2">
    <source>
        <dbReference type="EMBL" id="KAK9921973.1"/>
    </source>
</evidence>
<feature type="compositionally biased region" description="Basic residues" evidence="1">
    <location>
        <begin position="1"/>
        <end position="11"/>
    </location>
</feature>
<sequence length="196" mass="22009">MAHSRTSRRNKGIAQSHEDVSESATRIEVSQQEEQEEQEQHEEQEEQEEPSGELTTCHLIRILSKIGETQTQLLKAVKELKSHAHASKPNTERNNEREKVSQEESVIPKGPGQKGPSFPPYPSSLVSLPYPKGYEAPTFILFDGRKGSPKEHISRFIDALGPHAGDHNLRLREFSKSLTDRANTWYSTLAAGSVRT</sequence>
<dbReference type="EMBL" id="JBEDUW010000006">
    <property type="protein sequence ID" value="KAK9921973.1"/>
    <property type="molecule type" value="Genomic_DNA"/>
</dbReference>
<feature type="region of interest" description="Disordered" evidence="1">
    <location>
        <begin position="1"/>
        <end position="56"/>
    </location>
</feature>
<organism evidence="2 3">
    <name type="scientific">Rubus argutus</name>
    <name type="common">Southern blackberry</name>
    <dbReference type="NCBI Taxonomy" id="59490"/>
    <lineage>
        <taxon>Eukaryota</taxon>
        <taxon>Viridiplantae</taxon>
        <taxon>Streptophyta</taxon>
        <taxon>Embryophyta</taxon>
        <taxon>Tracheophyta</taxon>
        <taxon>Spermatophyta</taxon>
        <taxon>Magnoliopsida</taxon>
        <taxon>eudicotyledons</taxon>
        <taxon>Gunneridae</taxon>
        <taxon>Pentapetalae</taxon>
        <taxon>rosids</taxon>
        <taxon>fabids</taxon>
        <taxon>Rosales</taxon>
        <taxon>Rosaceae</taxon>
        <taxon>Rosoideae</taxon>
        <taxon>Rosoideae incertae sedis</taxon>
        <taxon>Rubus</taxon>
    </lineage>
</organism>
<reference evidence="2 3" key="1">
    <citation type="journal article" date="2023" name="G3 (Bethesda)">
        <title>A chromosome-length genome assembly and annotation of blackberry (Rubus argutus, cv. 'Hillquist').</title>
        <authorList>
            <person name="Bruna T."/>
            <person name="Aryal R."/>
            <person name="Dudchenko O."/>
            <person name="Sargent D.J."/>
            <person name="Mead D."/>
            <person name="Buti M."/>
            <person name="Cavallini A."/>
            <person name="Hytonen T."/>
            <person name="Andres J."/>
            <person name="Pham M."/>
            <person name="Weisz D."/>
            <person name="Mascagni F."/>
            <person name="Usai G."/>
            <person name="Natali L."/>
            <person name="Bassil N."/>
            <person name="Fernandez G.E."/>
            <person name="Lomsadze A."/>
            <person name="Armour M."/>
            <person name="Olukolu B."/>
            <person name="Poorten T."/>
            <person name="Britton C."/>
            <person name="Davik J."/>
            <person name="Ashrafi H."/>
            <person name="Aiden E.L."/>
            <person name="Borodovsky M."/>
            <person name="Worthington M."/>
        </authorList>
    </citation>
    <scope>NUCLEOTIDE SEQUENCE [LARGE SCALE GENOMIC DNA]</scope>
    <source>
        <strain evidence="2">PI 553951</strain>
    </source>
</reference>
<evidence type="ECO:0008006" key="4">
    <source>
        <dbReference type="Google" id="ProtNLM"/>
    </source>
</evidence>
<protein>
    <recommendedName>
        <fullName evidence="4">Retrotransposon gag domain-containing protein</fullName>
    </recommendedName>
</protein>
<evidence type="ECO:0000256" key="1">
    <source>
        <dbReference type="SAM" id="MobiDB-lite"/>
    </source>
</evidence>
<feature type="compositionally biased region" description="Acidic residues" evidence="1">
    <location>
        <begin position="31"/>
        <end position="51"/>
    </location>
</feature>
<name>A0AAW1WE91_RUBAR</name>
<comment type="caution">
    <text evidence="2">The sequence shown here is derived from an EMBL/GenBank/DDBJ whole genome shotgun (WGS) entry which is preliminary data.</text>
</comment>
<proteinExistence type="predicted"/>
<gene>
    <name evidence="2" type="ORF">M0R45_030463</name>
</gene>
<evidence type="ECO:0000313" key="3">
    <source>
        <dbReference type="Proteomes" id="UP001457282"/>
    </source>
</evidence>
<feature type="compositionally biased region" description="Basic and acidic residues" evidence="1">
    <location>
        <begin position="90"/>
        <end position="102"/>
    </location>
</feature>